<dbReference type="Pfam" id="PF20412">
    <property type="entry name" value="RALGAPB_N"/>
    <property type="match status" value="1"/>
</dbReference>
<gene>
    <name evidence="6" type="ORF">J0S82_011857</name>
</gene>
<dbReference type="OrthoDB" id="19311at2759"/>
<dbReference type="PANTHER" id="PTHR10063">
    <property type="entry name" value="TUBERIN"/>
    <property type="match status" value="1"/>
</dbReference>
<evidence type="ECO:0000313" key="6">
    <source>
        <dbReference type="EMBL" id="KAG8516441.1"/>
    </source>
</evidence>
<dbReference type="PANTHER" id="PTHR10063:SF3">
    <property type="entry name" value="RAL GTPASE-ACTIVATING PROTEIN SUBUNIT ALPHA-1"/>
    <property type="match status" value="1"/>
</dbReference>
<dbReference type="SUPFAM" id="SSF111347">
    <property type="entry name" value="Rap/Ran-GAP"/>
    <property type="match status" value="1"/>
</dbReference>
<dbReference type="GO" id="GO:0005634">
    <property type="term" value="C:nucleus"/>
    <property type="evidence" value="ECO:0007669"/>
    <property type="project" value="InterPro"/>
</dbReference>
<feature type="compositionally biased region" description="Polar residues" evidence="4">
    <location>
        <begin position="1258"/>
        <end position="1275"/>
    </location>
</feature>
<evidence type="ECO:0000256" key="1">
    <source>
        <dbReference type="ARBA" id="ARBA00022468"/>
    </source>
</evidence>
<feature type="compositionally biased region" description="Polar residues" evidence="4">
    <location>
        <begin position="897"/>
        <end position="911"/>
    </location>
</feature>
<dbReference type="InterPro" id="IPR027107">
    <property type="entry name" value="Tuberin/Ral-act_asu"/>
</dbReference>
<evidence type="ECO:0000313" key="7">
    <source>
        <dbReference type="Proteomes" id="UP000700334"/>
    </source>
</evidence>
<feature type="region of interest" description="Disordered" evidence="4">
    <location>
        <begin position="1041"/>
        <end position="1066"/>
    </location>
</feature>
<feature type="region of interest" description="Disordered" evidence="4">
    <location>
        <begin position="1216"/>
        <end position="1275"/>
    </location>
</feature>
<keyword evidence="1 3" id="KW-0343">GTPase activation</keyword>
<evidence type="ECO:0000256" key="4">
    <source>
        <dbReference type="SAM" id="MobiDB-lite"/>
    </source>
</evidence>
<feature type="region of interest" description="Disordered" evidence="4">
    <location>
        <begin position="220"/>
        <end position="261"/>
    </location>
</feature>
<dbReference type="InterPro" id="IPR016024">
    <property type="entry name" value="ARM-type_fold"/>
</dbReference>
<dbReference type="InterPro" id="IPR046859">
    <property type="entry name" value="RGPA/RALGAPB_N"/>
</dbReference>
<dbReference type="GO" id="GO:0005737">
    <property type="term" value="C:cytoplasm"/>
    <property type="evidence" value="ECO:0007669"/>
    <property type="project" value="TreeGrafter"/>
</dbReference>
<feature type="compositionally biased region" description="Basic and acidic residues" evidence="4">
    <location>
        <begin position="222"/>
        <end position="242"/>
    </location>
</feature>
<feature type="non-terminal residue" evidence="6">
    <location>
        <position position="2322"/>
    </location>
</feature>
<evidence type="ECO:0000256" key="2">
    <source>
        <dbReference type="ARBA" id="ARBA00022553"/>
    </source>
</evidence>
<feature type="region of interest" description="Disordered" evidence="4">
    <location>
        <begin position="1336"/>
        <end position="1356"/>
    </location>
</feature>
<dbReference type="Pfam" id="PF02145">
    <property type="entry name" value="Rap_GAP"/>
    <property type="match status" value="1"/>
</dbReference>
<feature type="compositionally biased region" description="Polar residues" evidence="4">
    <location>
        <begin position="243"/>
        <end position="261"/>
    </location>
</feature>
<keyword evidence="2" id="KW-0597">Phosphoprotein</keyword>
<dbReference type="GO" id="GO:0051056">
    <property type="term" value="P:regulation of small GTPase mediated signal transduction"/>
    <property type="evidence" value="ECO:0007669"/>
    <property type="project" value="InterPro"/>
</dbReference>
<dbReference type="EMBL" id="JAGFMF010011679">
    <property type="protein sequence ID" value="KAG8516441.1"/>
    <property type="molecule type" value="Genomic_DNA"/>
</dbReference>
<feature type="compositionally biased region" description="Low complexity" evidence="4">
    <location>
        <begin position="1043"/>
        <end position="1064"/>
    </location>
</feature>
<feature type="compositionally biased region" description="Polar residues" evidence="4">
    <location>
        <begin position="723"/>
        <end position="744"/>
    </location>
</feature>
<dbReference type="Proteomes" id="UP000700334">
    <property type="component" value="Unassembled WGS sequence"/>
</dbReference>
<feature type="non-terminal residue" evidence="6">
    <location>
        <position position="1"/>
    </location>
</feature>
<feature type="region of interest" description="Disordered" evidence="4">
    <location>
        <begin position="1105"/>
        <end position="1126"/>
    </location>
</feature>
<feature type="compositionally biased region" description="Polar residues" evidence="4">
    <location>
        <begin position="1216"/>
        <end position="1229"/>
    </location>
</feature>
<dbReference type="InterPro" id="IPR000331">
    <property type="entry name" value="Rap/Ran_GAP_dom"/>
</dbReference>
<dbReference type="GO" id="GO:0005096">
    <property type="term" value="F:GTPase activator activity"/>
    <property type="evidence" value="ECO:0007669"/>
    <property type="project" value="UniProtKB-UniRule"/>
</dbReference>
<protein>
    <submittedName>
        <fullName evidence="6">Ral GTPase-activating protein subunit alpha-1</fullName>
    </submittedName>
</protein>
<feature type="region of interest" description="Disordered" evidence="4">
    <location>
        <begin position="721"/>
        <end position="757"/>
    </location>
</feature>
<dbReference type="FunFam" id="3.40.50.11210:FF:000001">
    <property type="entry name" value="Ral GTPase-activating protein subunit alpha-1 isoform 1"/>
    <property type="match status" value="1"/>
</dbReference>
<comment type="caution">
    <text evidence="6">The sequence shown here is derived from an EMBL/GenBank/DDBJ whole genome shotgun (WGS) entry which is preliminary data.</text>
</comment>
<keyword evidence="7" id="KW-1185">Reference proteome</keyword>
<feature type="compositionally biased region" description="Basic and acidic residues" evidence="4">
    <location>
        <begin position="745"/>
        <end position="757"/>
    </location>
</feature>
<name>A0A8J6DQ19_GALPY</name>
<organism evidence="6 7">
    <name type="scientific">Galemys pyrenaicus</name>
    <name type="common">Iberian desman</name>
    <name type="synonym">Pyrenean desman</name>
    <dbReference type="NCBI Taxonomy" id="202257"/>
    <lineage>
        <taxon>Eukaryota</taxon>
        <taxon>Metazoa</taxon>
        <taxon>Chordata</taxon>
        <taxon>Craniata</taxon>
        <taxon>Vertebrata</taxon>
        <taxon>Euteleostomi</taxon>
        <taxon>Mammalia</taxon>
        <taxon>Eutheria</taxon>
        <taxon>Laurasiatheria</taxon>
        <taxon>Eulipotyphla</taxon>
        <taxon>Talpidae</taxon>
        <taxon>Galemys</taxon>
    </lineage>
</organism>
<dbReference type="Gene3D" id="3.40.50.11210">
    <property type="entry name" value="Rap/Ran-GAP"/>
    <property type="match status" value="1"/>
</dbReference>
<feature type="region of interest" description="Disordered" evidence="4">
    <location>
        <begin position="890"/>
        <end position="919"/>
    </location>
</feature>
<feature type="compositionally biased region" description="Polar residues" evidence="4">
    <location>
        <begin position="1105"/>
        <end position="1117"/>
    </location>
</feature>
<dbReference type="InterPro" id="IPR035974">
    <property type="entry name" value="Rap/Ran-GAP_sf"/>
</dbReference>
<accession>A0A8J6DQ19</accession>
<reference evidence="6" key="1">
    <citation type="journal article" date="2021" name="Evol. Appl.">
        <title>The genome of the Pyrenean desman and the effects of bottlenecks and inbreeding on the genomic landscape of an endangered species.</title>
        <authorList>
            <person name="Escoda L."/>
            <person name="Castresana J."/>
        </authorList>
    </citation>
    <scope>NUCLEOTIDE SEQUENCE</scope>
    <source>
        <strain evidence="6">IBE-C5619</strain>
    </source>
</reference>
<dbReference type="SUPFAM" id="SSF48371">
    <property type="entry name" value="ARM repeat"/>
    <property type="match status" value="1"/>
</dbReference>
<feature type="region of interest" description="Disordered" evidence="4">
    <location>
        <begin position="573"/>
        <end position="606"/>
    </location>
</feature>
<sequence length="2322" mass="259825">IRREGVRLFLLWLQALQNNCSREQLWMFSCLIPGFSAPQSEYGPRTLDNLINPPLNIQETQVTIEEITPLVPPQSGDKGQEDLTSYFLEALLKYIVIQVKSLEWKNKENQERGFSFLFSHFKKYYLPYIFPNICKENSLYHPVLDIPQMRPKPHYVMVKKDAETNEAIYCTKEPFIKARVIVIRWLVSFWLEPKPHTGPHIPGMEGEVLPKNIQRAAASLVSREENRNDNADKTDRATEPEQSHSNTSTLTEREPSSSSLCSIDEEHLTDIEIVRRVFSSKRSNVNFVTEIFRQAFLLPICEAAAMRKVVKVYQEWIQQEEKPLFMQEPEEIVISSSDLPCIENVVDHAISMEEGEKREEENGTNIVDHVRNSTWAKNGSYQDVLCNASEEATEQNIRAGTQAVLQVFIINSANIFLLEPANEIRNLLDEHTDMCKRILNIYRFMVVQVEQMLLVLLRVTESVLKMPSQAFLQFQGKKNMTLAVAWIKANLNVYISRELWDDLLSVLSSLTYWEELATEWSLTMETLTKVLARNLYSLDLSDLPLDKLSEQKQKKHKGKGVGHEFQKVSVDKSFSRGWSRDQPGQAPMRQRSATTTGSPGTEKARSIVRQKTVAMRSRSIGECALPSAYIRSAKSAPVLIHTSKPFLPDIVLTPLSDELSDIDDAQILPRPTRVRHFSQSEDTGNEVFGALNEEQPLPRSSSTSDILEPFTVERAKGAVPVIDSSSRHAPSLQSSTEASSINRSTESHITDTHSRESSLEVGDSIYDHLCHLIDPVELADSAFEQIQYIDLEGDDDLLSSLKEYFKENQENHSKNELGKDAISQEIIIAVNRGERSSLDKLEYVDQESKSENITSFVGTPENMQFQKEPNSAVFISNIASNQLDTFVRTKTSEKSKQLGSDKQSSEPSSGSPCDKEKRKHLYRQAATELDACVDITLVEKVKGVHINEKITVPYIMHAKKTTLKAPINRRVPHVTNTSKLSPTKRSLSETVTHRAKIMKIATKKRNSVHVTFRPSTESVQFYNPLENKEAPWKMRLRKLGGFSSSNSSSNSSTSNPPVSSSSVPELVKPGVYRPLDKISTASVSSKTINESTEISTTILQKEGITSNQLGSRSTLRSSSHEAGLQQGSLGGVYKTVVHALSKPKANVSPQRQNRMPPEAPLRDLYSHVMGYFGRKAAANKEDMSPKLPPLNSDIGSGSANVPDLMDEFIAERLRSGNTSTLTRRGSSPGSLEIPKDLPDILNKQNQMRPVDDPGVPSEWTSPASAGSSDLISSDNFGFGTDTGIASCADMDSGSGPHQSAEEQEVASLTTLQIDSETSSLNQQAFSAEVATVTGSENASPVHSALGSRSQTPSPSTLNIDQIEQKDLQLDEKLHHSVLQTPDDLEISEFPSECCSVMAGGTLTGWHADVATVMWRRMLGILGDVNAIMDPEIHAQVFDYLCELWQNLAKIRDNLGISTDNLTSPSPPVLIPPLRILTPWLFKATMLTDKYKQGKLHAYKLICNTMKRRQDVSPNRDFLTHFYNIMHCGLLHIDQDIVNTIIKHCSPQFFSLGLPGATMLIMDFIIAAGRVASSAFLNAPRVEAQVLLGSLVCFPNLYCELPALHPNIPDIALSQFTDVKELIIKTVLSSAKDEPSGPARCVALCSLGIWICEELVHESHHPQIKEALNVICVSLKFTNKTVAHVACNMLHMLVHYVPRLQIYQPDSPLKIIQILIATITHLLPSTEASSYEMDKRLVVSLLLCLLDWIMALPLKTLLLPVHATGAENDKIEKSVLNCIYKVLHGCVYGAQCFSNPRYFPISLSDLASVDYDPFMHLESLKEPEPLHSPDSERSNKLQPVTEVKTQMQQGLISIAARTVITHLVNHLGHYPMSGGPAMLTSQVCENHDNHYSESAELSPELFESPNIQFFVLNNTTLVSCIQIRSEESMPGGGLSAGLTSANSNVRIIVRDLSGKYAWDSAILYGPPPVNGLSESTSFMLSLSRQEKPEEPTSNECLEDMSVKDEISVQVKRRFRETVPTWDTIRDEEDVLDELLQYLGVTSPECLQRTGISLNIPAPQPVCISEKQENDVINAILKQYTEEKEFVEKHFNDLNMKAVEQDEPTSQKPQSAFYYCRLLLSILGMNSWDKRKMKSYLENLGTWIQDSAERHTRLQYFMLLKDRKTNIPFSPIQEEVNLTNHCGFMGGLQKNKSTGLTTPYFATSTVEVIFHVSTRMPSDSDDSLTKKLRHLGNDEVHIVWSEHTRDYRRGIIPTEFGDVLIIIYPMKNHMFSIQIMKKPEVPFFGPLFDGAIVNGKVLPIMVRATAINASRALKSLNISSVYLK</sequence>
<feature type="domain" description="Rap-GAP" evidence="5">
    <location>
        <begin position="2123"/>
        <end position="2322"/>
    </location>
</feature>
<evidence type="ECO:0000256" key="3">
    <source>
        <dbReference type="PROSITE-ProRule" id="PRU00165"/>
    </source>
</evidence>
<evidence type="ECO:0000259" key="5">
    <source>
        <dbReference type="PROSITE" id="PS50085"/>
    </source>
</evidence>
<proteinExistence type="predicted"/>
<dbReference type="PROSITE" id="PS50085">
    <property type="entry name" value="RAPGAP"/>
    <property type="match status" value="1"/>
</dbReference>